<dbReference type="PROSITE" id="PS51551">
    <property type="entry name" value="EPHRIN_RBD_2"/>
    <property type="match status" value="1"/>
</dbReference>
<evidence type="ECO:0000256" key="1">
    <source>
        <dbReference type="ARBA" id="ARBA00004370"/>
    </source>
</evidence>
<keyword evidence="2" id="KW-0732">Signal</keyword>
<reference evidence="8 9" key="1">
    <citation type="submission" date="2013-11" db="EMBL/GenBank/DDBJ databases">
        <title>Draft genome of the bovine lungworm Dictyocaulus viviparus.</title>
        <authorList>
            <person name="Mitreva M."/>
        </authorList>
    </citation>
    <scope>NUCLEOTIDE SEQUENCE [LARGE SCALE GENOMIC DNA]</scope>
    <source>
        <strain evidence="8 9">HannoverDv2000</strain>
    </source>
</reference>
<dbReference type="PANTHER" id="PTHR11304:SF43">
    <property type="entry name" value="EPHRIN RBD DOMAIN-CONTAINING PROTEIN"/>
    <property type="match status" value="1"/>
</dbReference>
<dbReference type="OrthoDB" id="6250301at2759"/>
<comment type="caution">
    <text evidence="6">Lacks conserved residue(s) required for the propagation of feature annotation.</text>
</comment>
<evidence type="ECO:0000256" key="5">
    <source>
        <dbReference type="ARBA" id="ARBA00023180"/>
    </source>
</evidence>
<dbReference type="GO" id="GO:0007411">
    <property type="term" value="P:axon guidance"/>
    <property type="evidence" value="ECO:0007669"/>
    <property type="project" value="TreeGrafter"/>
</dbReference>
<evidence type="ECO:0000256" key="6">
    <source>
        <dbReference type="PROSITE-ProRule" id="PRU00884"/>
    </source>
</evidence>
<dbReference type="InterPro" id="IPR031328">
    <property type="entry name" value="Ephrin"/>
</dbReference>
<sequence length="164" mass="18221">MLSSSARELGRCISPMKRDKVKVSFRLISPNPSALDYSPGRTYYFISTSTGTVFGLSNRYGGLCASHNLKMIIHVTEKNGDTSGKFLSSVGRHGESTIWSTVSRGERLTLDSDNRRHEYNALSLRDEVDFQIHEIGDKDDLFSSGCCPEILVTVISICVFVFKS</sequence>
<evidence type="ECO:0000259" key="7">
    <source>
        <dbReference type="PROSITE" id="PS51551"/>
    </source>
</evidence>
<gene>
    <name evidence="8" type="ORF">DICVIV_03732</name>
</gene>
<dbReference type="AlphaFoldDB" id="A0A0D8Y051"/>
<organism evidence="8 9">
    <name type="scientific">Dictyocaulus viviparus</name>
    <name type="common">Bovine lungworm</name>
    <dbReference type="NCBI Taxonomy" id="29172"/>
    <lineage>
        <taxon>Eukaryota</taxon>
        <taxon>Metazoa</taxon>
        <taxon>Ecdysozoa</taxon>
        <taxon>Nematoda</taxon>
        <taxon>Chromadorea</taxon>
        <taxon>Rhabditida</taxon>
        <taxon>Rhabditina</taxon>
        <taxon>Rhabditomorpha</taxon>
        <taxon>Strongyloidea</taxon>
        <taxon>Metastrongylidae</taxon>
        <taxon>Dictyocaulus</taxon>
    </lineage>
</organism>
<evidence type="ECO:0000256" key="4">
    <source>
        <dbReference type="ARBA" id="ARBA00023157"/>
    </source>
</evidence>
<accession>A0A0D8Y051</accession>
<dbReference type="GO" id="GO:0046875">
    <property type="term" value="F:ephrin receptor binding"/>
    <property type="evidence" value="ECO:0007669"/>
    <property type="project" value="TreeGrafter"/>
</dbReference>
<protein>
    <submittedName>
        <fullName evidence="8">Ephrin</fullName>
    </submittedName>
</protein>
<reference evidence="9" key="2">
    <citation type="journal article" date="2016" name="Sci. Rep.">
        <title>Dictyocaulus viviparus genome, variome and transcriptome elucidate lungworm biology and support future intervention.</title>
        <authorList>
            <person name="McNulty S.N."/>
            <person name="Strube C."/>
            <person name="Rosa B.A."/>
            <person name="Martin J.C."/>
            <person name="Tyagi R."/>
            <person name="Choi Y.J."/>
            <person name="Wang Q."/>
            <person name="Hallsworth Pepin K."/>
            <person name="Zhang X."/>
            <person name="Ozersky P."/>
            <person name="Wilson R.K."/>
            <person name="Sternberg P.W."/>
            <person name="Gasser R.B."/>
            <person name="Mitreva M."/>
        </authorList>
    </citation>
    <scope>NUCLEOTIDE SEQUENCE [LARGE SCALE GENOMIC DNA]</scope>
    <source>
        <strain evidence="9">HannoverDv2000</strain>
    </source>
</reference>
<name>A0A0D8Y051_DICVI</name>
<dbReference type="InterPro" id="IPR008972">
    <property type="entry name" value="Cupredoxin"/>
</dbReference>
<evidence type="ECO:0000313" key="8">
    <source>
        <dbReference type="EMBL" id="KJH50095.1"/>
    </source>
</evidence>
<dbReference type="GO" id="GO:0048013">
    <property type="term" value="P:ephrin receptor signaling pathway"/>
    <property type="evidence" value="ECO:0007669"/>
    <property type="project" value="TreeGrafter"/>
</dbReference>
<dbReference type="STRING" id="29172.A0A0D8Y051"/>
<evidence type="ECO:0000256" key="3">
    <source>
        <dbReference type="ARBA" id="ARBA00023136"/>
    </source>
</evidence>
<comment type="similarity">
    <text evidence="6">Belongs to the ephrin family.</text>
</comment>
<dbReference type="Pfam" id="PF00812">
    <property type="entry name" value="Ephrin"/>
    <property type="match status" value="1"/>
</dbReference>
<dbReference type="PANTHER" id="PTHR11304">
    <property type="entry name" value="EPHRIN"/>
    <property type="match status" value="1"/>
</dbReference>
<feature type="domain" description="Ephrin RBD" evidence="7">
    <location>
        <begin position="1"/>
        <end position="75"/>
    </location>
</feature>
<keyword evidence="5" id="KW-0325">Glycoprotein</keyword>
<keyword evidence="4" id="KW-1015">Disulfide bond</keyword>
<dbReference type="EMBL" id="KN716215">
    <property type="protein sequence ID" value="KJH50095.1"/>
    <property type="molecule type" value="Genomic_DNA"/>
</dbReference>
<evidence type="ECO:0000313" key="9">
    <source>
        <dbReference type="Proteomes" id="UP000053766"/>
    </source>
</evidence>
<dbReference type="Proteomes" id="UP000053766">
    <property type="component" value="Unassembled WGS sequence"/>
</dbReference>
<keyword evidence="9" id="KW-1185">Reference proteome</keyword>
<dbReference type="SUPFAM" id="SSF49503">
    <property type="entry name" value="Cupredoxins"/>
    <property type="match status" value="1"/>
</dbReference>
<keyword evidence="3" id="KW-0472">Membrane</keyword>
<comment type="subcellular location">
    <subcellularLocation>
        <location evidence="1">Membrane</location>
    </subcellularLocation>
</comment>
<evidence type="ECO:0000256" key="2">
    <source>
        <dbReference type="ARBA" id="ARBA00022729"/>
    </source>
</evidence>
<dbReference type="Gene3D" id="2.60.40.420">
    <property type="entry name" value="Cupredoxins - blue copper proteins"/>
    <property type="match status" value="1"/>
</dbReference>
<dbReference type="GO" id="GO:0005886">
    <property type="term" value="C:plasma membrane"/>
    <property type="evidence" value="ECO:0007669"/>
    <property type="project" value="TreeGrafter"/>
</dbReference>
<proteinExistence type="inferred from homology"/>
<dbReference type="InterPro" id="IPR001799">
    <property type="entry name" value="Ephrin_RBD"/>
</dbReference>